<dbReference type="Gene3D" id="3.40.920.10">
    <property type="entry name" value="Pyruvate-ferredoxin oxidoreductase, PFOR, domain III"/>
    <property type="match status" value="1"/>
</dbReference>
<evidence type="ECO:0000256" key="1">
    <source>
        <dbReference type="ARBA" id="ARBA00023002"/>
    </source>
</evidence>
<dbReference type="InterPro" id="IPR002880">
    <property type="entry name" value="Pyrv_Fd/Flavodoxin_OxRdtase_N"/>
</dbReference>
<dbReference type="PANTHER" id="PTHR48084:SF3">
    <property type="entry name" value="SUBUNIT OF PYRUVATE:FLAVODOXIN OXIDOREDUCTASE"/>
    <property type="match status" value="1"/>
</dbReference>
<dbReference type="InterPro" id="IPR029061">
    <property type="entry name" value="THDP-binding"/>
</dbReference>
<dbReference type="NCBIfam" id="NF009589">
    <property type="entry name" value="PRK13030.1"/>
    <property type="match status" value="1"/>
</dbReference>
<proteinExistence type="predicted"/>
<dbReference type="PROSITE" id="PS51379">
    <property type="entry name" value="4FE4S_FER_2"/>
    <property type="match status" value="1"/>
</dbReference>
<dbReference type="InterPro" id="IPR051457">
    <property type="entry name" value="2-oxoacid:Fd_oxidoreductase"/>
</dbReference>
<dbReference type="Gene3D" id="3.40.50.970">
    <property type="match status" value="1"/>
</dbReference>
<dbReference type="CDD" id="cd07034">
    <property type="entry name" value="TPP_PYR_PFOR_IOR-alpha_like"/>
    <property type="match status" value="1"/>
</dbReference>
<organism evidence="3 4">
    <name type="scientific">Fertoeibacter niger</name>
    <dbReference type="NCBI Taxonomy" id="2656921"/>
    <lineage>
        <taxon>Bacteria</taxon>
        <taxon>Pseudomonadati</taxon>
        <taxon>Pseudomonadota</taxon>
        <taxon>Alphaproteobacteria</taxon>
        <taxon>Rhodobacterales</taxon>
        <taxon>Paracoccaceae</taxon>
        <taxon>Fertoeibacter</taxon>
    </lineage>
</organism>
<dbReference type="AlphaFoldDB" id="A0A8X8GXZ9"/>
<dbReference type="SUPFAM" id="SSF52518">
    <property type="entry name" value="Thiamin diphosphate-binding fold (THDP-binding)"/>
    <property type="match status" value="2"/>
</dbReference>
<dbReference type="InterPro" id="IPR017896">
    <property type="entry name" value="4Fe4S_Fe-S-bd"/>
</dbReference>
<accession>A0A8X8GXZ9</accession>
<reference evidence="3" key="1">
    <citation type="submission" date="2020-05" db="EMBL/GenBank/DDBJ databases">
        <title>Fertoebacter nigrum gen. nov., sp. nov., a new member of the family Rhodobacteraceae.</title>
        <authorList>
            <person name="Szuroczki S."/>
            <person name="Abbaszade G."/>
            <person name="Buni D."/>
            <person name="Schumann P."/>
            <person name="Toth E."/>
        </authorList>
    </citation>
    <scope>NUCLEOTIDE SEQUENCE</scope>
    <source>
        <strain evidence="3">RG-N-1a</strain>
    </source>
</reference>
<dbReference type="SUPFAM" id="SSF53323">
    <property type="entry name" value="Pyruvate-ferredoxin oxidoreductase, PFOR, domain III"/>
    <property type="match status" value="1"/>
</dbReference>
<dbReference type="NCBIfam" id="NF009588">
    <property type="entry name" value="PRK13029.1"/>
    <property type="match status" value="1"/>
</dbReference>
<dbReference type="InterPro" id="IPR002869">
    <property type="entry name" value="Pyrv_flavodox_OxRed_cen"/>
</dbReference>
<keyword evidence="4" id="KW-1185">Reference proteome</keyword>
<evidence type="ECO:0000259" key="2">
    <source>
        <dbReference type="PROSITE" id="PS51379"/>
    </source>
</evidence>
<dbReference type="Pfam" id="PF01558">
    <property type="entry name" value="POR"/>
    <property type="match status" value="1"/>
</dbReference>
<evidence type="ECO:0000313" key="3">
    <source>
        <dbReference type="EMBL" id="NUB43255.1"/>
    </source>
</evidence>
<protein>
    <submittedName>
        <fullName evidence="3">Indolepyruvate ferredoxin oxidoreductase family protein</fullName>
    </submittedName>
</protein>
<dbReference type="RefSeq" id="WP_152823917.1">
    <property type="nucleotide sequence ID" value="NZ_WHUT02000001.1"/>
</dbReference>
<keyword evidence="1" id="KW-0560">Oxidoreductase</keyword>
<dbReference type="InterPro" id="IPR009014">
    <property type="entry name" value="Transketo_C/PFOR_II"/>
</dbReference>
<dbReference type="Pfam" id="PF20169">
    <property type="entry name" value="DUF6537"/>
    <property type="match status" value="1"/>
</dbReference>
<dbReference type="InterPro" id="IPR019752">
    <property type="entry name" value="Pyrv/ketoisovalerate_OxRed_cat"/>
</dbReference>
<dbReference type="Proteomes" id="UP000484076">
    <property type="component" value="Unassembled WGS sequence"/>
</dbReference>
<name>A0A8X8GXZ9_9RHOB</name>
<feature type="domain" description="4Fe-4S ferredoxin-type" evidence="2">
    <location>
        <begin position="621"/>
        <end position="651"/>
    </location>
</feature>
<dbReference type="EMBL" id="WHUT02000001">
    <property type="protein sequence ID" value="NUB43255.1"/>
    <property type="molecule type" value="Genomic_DNA"/>
</dbReference>
<dbReference type="GO" id="GO:0016903">
    <property type="term" value="F:oxidoreductase activity, acting on the aldehyde or oxo group of donors"/>
    <property type="evidence" value="ECO:0007669"/>
    <property type="project" value="InterPro"/>
</dbReference>
<dbReference type="SUPFAM" id="SSF52922">
    <property type="entry name" value="TK C-terminal domain-like"/>
    <property type="match status" value="1"/>
</dbReference>
<gene>
    <name evidence="3" type="ORF">GEU84_002575</name>
</gene>
<comment type="caution">
    <text evidence="3">The sequence shown here is derived from an EMBL/GenBank/DDBJ whole genome shotgun (WGS) entry which is preliminary data.</text>
</comment>
<sequence length="1129" mass="121868">MSRQDVALTDRYDLAKSPVLLNGTQALVRLMLMQKARDRAAGLNTAGYVTGYRGSPLGAVDMMMARAKAELSAADVLFQPGLNEDLAATAVWGSQQAELRGEGRFDGVFALWYGKGPGVDRSGDVMRHANMAGSSRLGGVLMAMGDDHTGESSTTLHQSDWAMVDAYMPVVSPAGVQEVMDYGLYGWALSRFAGVWVGLKTMKDTVEATAVVDGNPHRLAFVAPEFALPPGGLNIRLGDTPVAQEARMIDHKRFAAEAFSHANRMDRRVWGRPGAKIGFVAAGKNWLDLVHALALLGIDAAEAARLGLTTYKVGQVWPMDFKGFRDWAEGLDLIVVVEEKRKLIEVQAKEAIFNDRRGRRIYGWQNDRGEELFPTRYALDPIGIAEKLGAILLEEGRATDHVKAALARLAEARRADNATDLAARLPYFCSGCPHNSSTKVPEGSRAYAGIGCHYMVQWMDRATTGFTQMGGEGANWVGEAPFSRTSHVFQNLGDGTYNHSGSLAIRAALAAGTNITYKILFNDAVAMTGGQGNEGGLTADRILRELQAMGVKNLALVYDKKEEIDWSLFPTDVPRHERADLMAVQQKFSTIKGVSAIVYVQTCAAEKRRRRKKGAFPDPDRRVFINTDVCEGCGDCGVQSNCVSLVPVDTELGRKRAIDQSSCNKDFSCINGFCPSFVTIEGAKPRKSATAAVQIPDLPIPVLPVITGTHNIVITGVGGTGVVTVGAILAMAAHLDGKGAGMMEMAGLAQKGGAVHIHCRIANRPEDISAIRVAVGEADAVIGGDLVVTAGAKTLGLMTTGRTGAVVNSHDIVTGEFTRNTEFRLPADRLQLSLQARLQGRLAFFDATDLARVLMGDSIYSNMMVFGAAWQMGLIPLSEDAISRAIALNGAAVERNRQAFTYGRWAVLHPEQAARAILPQAVLPPDPVAFRADHLAAYQNATYAARFRALVEQAPKDLRESVAKGYHKLLAYKDEYEVARLHLTTMAKAAAEFEGDLRPTFHLAPPLISRMGSDGRPRKRAFGPWMMPAFRLLARLKPLRGTALDPFGHTAERRHERALIAEYEADMAEVLPRVTPATAGIARELAELPLTIRGFGPVKAANAAKAAATRKALLTAFRAGGAPQLHAAE</sequence>
<dbReference type="InterPro" id="IPR046667">
    <property type="entry name" value="DUF6537"/>
</dbReference>
<evidence type="ECO:0000313" key="4">
    <source>
        <dbReference type="Proteomes" id="UP000484076"/>
    </source>
</evidence>
<dbReference type="PANTHER" id="PTHR48084">
    <property type="entry name" value="2-OXOGLUTARATE OXIDOREDUCTASE SUBUNIT KORB-RELATED"/>
    <property type="match status" value="1"/>
</dbReference>